<evidence type="ECO:0000313" key="5">
    <source>
        <dbReference type="EMBL" id="EQD46296.1"/>
    </source>
</evidence>
<feature type="domain" description="Secretin/TonB short N-terminal" evidence="4">
    <location>
        <begin position="56"/>
        <end position="104"/>
    </location>
</feature>
<sequence length="272" mass="29532">ELAYQANTEYVVELRPVGPGQAQSLHPKYTGQRLSLNFQNISVRAVLQLLADASGLNIVVSDSVKGNVTLRLHDVPWDQALHLILETQGLGEQRQGNVILVAPQAELAAREKAELEARHEVQKLEPLRSEFIQINYAKAANLATLIKAQGHSLLSKRGTVTVDPRTNTLLVQDTPRRLQQIVRLVHHLDIPVRQVLIEARIVLVQNDFQRQLGAQLGFTDVQANGNNGIVTTTGTSAGENTIVSSAIGNIQATGNYAPVTIPDGCECGLIAT</sequence>
<dbReference type="Pfam" id="PF03958">
    <property type="entry name" value="Secretin_N"/>
    <property type="match status" value="1"/>
</dbReference>
<dbReference type="PANTHER" id="PTHR30604">
    <property type="entry name" value="PROTEIN TRANSPORT PROTEIN HOFQ"/>
    <property type="match status" value="1"/>
</dbReference>
<accession>T0ZDT6</accession>
<dbReference type="Gene3D" id="3.30.1370.130">
    <property type="match status" value="1"/>
</dbReference>
<evidence type="ECO:0000256" key="1">
    <source>
        <dbReference type="ARBA" id="ARBA00022448"/>
    </source>
</evidence>
<protein>
    <submittedName>
        <fullName evidence="5">Type IV pilus secretin PilQ</fullName>
    </submittedName>
</protein>
<dbReference type="SMART" id="SM00965">
    <property type="entry name" value="STN"/>
    <property type="match status" value="1"/>
</dbReference>
<comment type="caution">
    <text evidence="5">The sequence shown here is derived from an EMBL/GenBank/DDBJ whole genome shotgun (WGS) entry which is preliminary data.</text>
</comment>
<dbReference type="InterPro" id="IPR005644">
    <property type="entry name" value="NolW-like"/>
</dbReference>
<feature type="non-terminal residue" evidence="5">
    <location>
        <position position="1"/>
    </location>
</feature>
<keyword evidence="3" id="KW-0998">Cell outer membrane</keyword>
<reference evidence="5" key="2">
    <citation type="journal article" date="2014" name="ISME J.">
        <title>Microbial stratification in low pH oxic and suboxic macroscopic growths along an acid mine drainage.</title>
        <authorList>
            <person name="Mendez-Garcia C."/>
            <person name="Mesa V."/>
            <person name="Sprenger R.R."/>
            <person name="Richter M."/>
            <person name="Diez M.S."/>
            <person name="Solano J."/>
            <person name="Bargiela R."/>
            <person name="Golyshina O.V."/>
            <person name="Manteca A."/>
            <person name="Ramos J.L."/>
            <person name="Gallego J.R."/>
            <person name="Llorente I."/>
            <person name="Martins Dos Santos V.A."/>
            <person name="Jensen O.N."/>
            <person name="Pelaez A.I."/>
            <person name="Sanchez J."/>
            <person name="Ferrer M."/>
        </authorList>
    </citation>
    <scope>NUCLEOTIDE SEQUENCE</scope>
</reference>
<evidence type="ECO:0000256" key="2">
    <source>
        <dbReference type="ARBA" id="ARBA00023136"/>
    </source>
</evidence>
<organism evidence="5">
    <name type="scientific">mine drainage metagenome</name>
    <dbReference type="NCBI Taxonomy" id="410659"/>
    <lineage>
        <taxon>unclassified sequences</taxon>
        <taxon>metagenomes</taxon>
        <taxon>ecological metagenomes</taxon>
    </lineage>
</organism>
<dbReference type="PANTHER" id="PTHR30604:SF1">
    <property type="entry name" value="DNA UTILIZATION PROTEIN HOFQ"/>
    <property type="match status" value="1"/>
</dbReference>
<dbReference type="InterPro" id="IPR011662">
    <property type="entry name" value="Secretin/TonB_short_N"/>
</dbReference>
<dbReference type="Gene3D" id="3.30.1370.120">
    <property type="match status" value="1"/>
</dbReference>
<dbReference type="AlphaFoldDB" id="T0ZDT6"/>
<proteinExistence type="predicted"/>
<reference evidence="5" key="1">
    <citation type="submission" date="2013-08" db="EMBL/GenBank/DDBJ databases">
        <authorList>
            <person name="Mendez C."/>
            <person name="Richter M."/>
            <person name="Ferrer M."/>
            <person name="Sanchez J."/>
        </authorList>
    </citation>
    <scope>NUCLEOTIDE SEQUENCE</scope>
</reference>
<evidence type="ECO:0000256" key="3">
    <source>
        <dbReference type="ARBA" id="ARBA00023237"/>
    </source>
</evidence>
<feature type="non-terminal residue" evidence="5">
    <location>
        <position position="272"/>
    </location>
</feature>
<dbReference type="GO" id="GO:0019867">
    <property type="term" value="C:outer membrane"/>
    <property type="evidence" value="ECO:0007669"/>
    <property type="project" value="InterPro"/>
</dbReference>
<gene>
    <name evidence="5" type="ORF">B1A_14667</name>
</gene>
<dbReference type="InterPro" id="IPR051808">
    <property type="entry name" value="Type_IV_pilus_biogenesis"/>
</dbReference>
<dbReference type="Pfam" id="PF07660">
    <property type="entry name" value="STN"/>
    <property type="match status" value="1"/>
</dbReference>
<keyword evidence="1" id="KW-0813">Transport</keyword>
<dbReference type="EMBL" id="AUZX01010770">
    <property type="protein sequence ID" value="EQD46296.1"/>
    <property type="molecule type" value="Genomic_DNA"/>
</dbReference>
<evidence type="ECO:0000259" key="4">
    <source>
        <dbReference type="SMART" id="SM00965"/>
    </source>
</evidence>
<dbReference type="InterPro" id="IPR038591">
    <property type="entry name" value="NolW-like_sf"/>
</dbReference>
<keyword evidence="2" id="KW-0472">Membrane</keyword>
<name>T0ZDT6_9ZZZZ</name>